<evidence type="ECO:0000256" key="2">
    <source>
        <dbReference type="ARBA" id="ARBA00022741"/>
    </source>
</evidence>
<dbReference type="Gene3D" id="3.30.200.20">
    <property type="entry name" value="Phosphorylase Kinase, domain 1"/>
    <property type="match status" value="1"/>
</dbReference>
<dbReference type="CDD" id="cd14014">
    <property type="entry name" value="STKc_PknB_like"/>
    <property type="match status" value="1"/>
</dbReference>
<feature type="compositionally biased region" description="Low complexity" evidence="6">
    <location>
        <begin position="308"/>
        <end position="318"/>
    </location>
</feature>
<evidence type="ECO:0000256" key="3">
    <source>
        <dbReference type="ARBA" id="ARBA00022777"/>
    </source>
</evidence>
<evidence type="ECO:0000256" key="5">
    <source>
        <dbReference type="PROSITE-ProRule" id="PRU10141"/>
    </source>
</evidence>
<feature type="region of interest" description="Disordered" evidence="6">
    <location>
        <begin position="560"/>
        <end position="603"/>
    </location>
</feature>
<protein>
    <submittedName>
        <fullName evidence="9">Serine/threonine protein kinase</fullName>
    </submittedName>
</protein>
<evidence type="ECO:0000256" key="4">
    <source>
        <dbReference type="ARBA" id="ARBA00022840"/>
    </source>
</evidence>
<dbReference type="PROSITE" id="PS50011">
    <property type="entry name" value="PROTEIN_KINASE_DOM"/>
    <property type="match status" value="1"/>
</dbReference>
<feature type="transmembrane region" description="Helical" evidence="7">
    <location>
        <begin position="533"/>
        <end position="556"/>
    </location>
</feature>
<feature type="compositionally biased region" description="Basic and acidic residues" evidence="6">
    <location>
        <begin position="514"/>
        <end position="524"/>
    </location>
</feature>
<dbReference type="AlphaFoldDB" id="A0A3R7EJU9"/>
<dbReference type="EMBL" id="JNAD02000018">
    <property type="protein sequence ID" value="RKM91200.1"/>
    <property type="molecule type" value="Genomic_DNA"/>
</dbReference>
<feature type="domain" description="Protein kinase" evidence="8">
    <location>
        <begin position="15"/>
        <end position="284"/>
    </location>
</feature>
<feature type="compositionally biased region" description="Low complexity" evidence="6">
    <location>
        <begin position="499"/>
        <end position="508"/>
    </location>
</feature>
<comment type="caution">
    <text evidence="9">The sequence shown here is derived from an EMBL/GenBank/DDBJ whole genome shotgun (WGS) entry which is preliminary data.</text>
</comment>
<evidence type="ECO:0000256" key="7">
    <source>
        <dbReference type="SAM" id="Phobius"/>
    </source>
</evidence>
<reference evidence="9 10" key="1">
    <citation type="journal article" date="2014" name="Genome Announc.">
        <title>Draft Genome Sequence of Streptomyces fradiae ATCC 19609, a Strain Highly Sensitive to Antibiotics.</title>
        <authorList>
            <person name="Bekker O.B."/>
            <person name="Klimina K.M."/>
            <person name="Vatlin A.A."/>
            <person name="Zakharevich N.V."/>
            <person name="Kasianov A.S."/>
            <person name="Danilenko V.N."/>
        </authorList>
    </citation>
    <scope>NUCLEOTIDE SEQUENCE [LARGE SCALE GENOMIC DNA]</scope>
    <source>
        <strain evidence="9 10">ATCC 19609</strain>
    </source>
</reference>
<organism evidence="9 10">
    <name type="scientific">Streptomyces xinghaiensis</name>
    <dbReference type="NCBI Taxonomy" id="1038928"/>
    <lineage>
        <taxon>Bacteria</taxon>
        <taxon>Bacillati</taxon>
        <taxon>Actinomycetota</taxon>
        <taxon>Actinomycetes</taxon>
        <taxon>Kitasatosporales</taxon>
        <taxon>Streptomycetaceae</taxon>
        <taxon>Streptomyces</taxon>
    </lineage>
</organism>
<sequence length="709" mass="73979">MDELRDGDPQRIGAYRLLGRLGTGGMGLVYLARSDRGRTVAVKLVRQELAAQGEFRDRFRQEVRAARRVGGRWTAPVLDADTEAALPWLATGYIAGPSLQRLIGEHGPLPERSVRILAASLAAALEDIHAAGLVHRDLKPSNVLVTIDGPRVIDFGIARALETVTDGGLTRTGAMVGSPGFMAPEQVRGERITPACDVFCLGSVLVHAATGRPPFGGTESGVPAVLYRIAREEPDLTGLPDGLRELVADCLGKDPAGRPLPAELRERSGADATLGDGRALEPWLPGRVVAQLGRHAVQLLDAENPASADGGPAATDPVAAPPADRPAAGTGHAYGHGLAHGTDPAPEQPYEPAPEHTPSNGSGEDPYGAGPYGSGRENGSGGGPAHGEAHGAPGAGHGDSRNGHDERTDRTDPSGHEVPPEHEDGSRRPSGYGAHGGRAGQGHQGYQGGRENHRHQPPHTAPTATSNTPPPPPPPRGSAPPASTPYYGPPPPGSGYGYGTQQYNTTPGYLPPYRPDHGVHHDGSARPTRHWRISALVTVVALAVAVIGGTTVYTLLKNAGSAADRSRNGASGSQGTPDTPNSPNPDTDQASPSPQPSPGAVPQEYLGTWEAAFGSSEQDVRRFTLAQGSPGDTVFRLDADGPGYHCEFSARLRTGGPPVELEPSTVEIAQPDTACQPGPVTTLEMESDGSLRRVFSEGTEKPLVYTRID</sequence>
<gene>
    <name evidence="9" type="ORF">SFRA_029220</name>
</gene>
<keyword evidence="7" id="KW-0812">Transmembrane</keyword>
<feature type="region of interest" description="Disordered" evidence="6">
    <location>
        <begin position="254"/>
        <end position="278"/>
    </location>
</feature>
<feature type="compositionally biased region" description="Low complexity" evidence="6">
    <location>
        <begin position="576"/>
        <end position="592"/>
    </location>
</feature>
<evidence type="ECO:0000256" key="6">
    <source>
        <dbReference type="SAM" id="MobiDB-lite"/>
    </source>
</evidence>
<keyword evidence="3 9" id="KW-0418">Kinase</keyword>
<evidence type="ECO:0000259" key="8">
    <source>
        <dbReference type="PROSITE" id="PS50011"/>
    </source>
</evidence>
<dbReference type="InterPro" id="IPR017441">
    <property type="entry name" value="Protein_kinase_ATP_BS"/>
</dbReference>
<dbReference type="Gene3D" id="1.10.510.10">
    <property type="entry name" value="Transferase(Phosphotransferase) domain 1"/>
    <property type="match status" value="1"/>
</dbReference>
<dbReference type="PANTHER" id="PTHR43289">
    <property type="entry name" value="MITOGEN-ACTIVATED PROTEIN KINASE KINASE KINASE 20-RELATED"/>
    <property type="match status" value="1"/>
</dbReference>
<keyword evidence="10" id="KW-1185">Reference proteome</keyword>
<dbReference type="GO" id="GO:0004674">
    <property type="term" value="F:protein serine/threonine kinase activity"/>
    <property type="evidence" value="ECO:0007669"/>
    <property type="project" value="UniProtKB-KW"/>
</dbReference>
<keyword evidence="7" id="KW-1133">Transmembrane helix</keyword>
<feature type="compositionally biased region" description="Basic and acidic residues" evidence="6">
    <location>
        <begin position="398"/>
        <end position="427"/>
    </location>
</feature>
<dbReference type="OrthoDB" id="9762169at2"/>
<dbReference type="SUPFAM" id="SSF56112">
    <property type="entry name" value="Protein kinase-like (PK-like)"/>
    <property type="match status" value="1"/>
</dbReference>
<dbReference type="Pfam" id="PF00069">
    <property type="entry name" value="Pkinase"/>
    <property type="match status" value="1"/>
</dbReference>
<dbReference type="InterPro" id="IPR011009">
    <property type="entry name" value="Kinase-like_dom_sf"/>
</dbReference>
<dbReference type="Proteomes" id="UP000028058">
    <property type="component" value="Unassembled WGS sequence"/>
</dbReference>
<dbReference type="PROSITE" id="PS00107">
    <property type="entry name" value="PROTEIN_KINASE_ATP"/>
    <property type="match status" value="1"/>
</dbReference>
<keyword evidence="1" id="KW-0808">Transferase</keyword>
<feature type="region of interest" description="Disordered" evidence="6">
    <location>
        <begin position="304"/>
        <end position="525"/>
    </location>
</feature>
<dbReference type="GO" id="GO:0005524">
    <property type="term" value="F:ATP binding"/>
    <property type="evidence" value="ECO:0007669"/>
    <property type="project" value="UniProtKB-UniRule"/>
</dbReference>
<accession>A0A3R7EJU9</accession>
<dbReference type="PROSITE" id="PS00108">
    <property type="entry name" value="PROTEIN_KINASE_ST"/>
    <property type="match status" value="1"/>
</dbReference>
<dbReference type="PANTHER" id="PTHR43289:SF34">
    <property type="entry name" value="SERINE_THREONINE-PROTEIN KINASE YBDM-RELATED"/>
    <property type="match status" value="1"/>
</dbReference>
<feature type="compositionally biased region" description="Gly residues" evidence="6">
    <location>
        <begin position="433"/>
        <end position="448"/>
    </location>
</feature>
<dbReference type="RefSeq" id="WP_043463594.1">
    <property type="nucleotide sequence ID" value="NZ_CP134822.1"/>
</dbReference>
<name>A0A3R7EJU9_9ACTN</name>
<keyword evidence="9" id="KW-0723">Serine/threonine-protein kinase</keyword>
<feature type="binding site" evidence="5">
    <location>
        <position position="43"/>
    </location>
    <ligand>
        <name>ATP</name>
        <dbReference type="ChEBI" id="CHEBI:30616"/>
    </ligand>
</feature>
<feature type="compositionally biased region" description="Pro residues" evidence="6">
    <location>
        <begin position="468"/>
        <end position="478"/>
    </location>
</feature>
<dbReference type="InterPro" id="IPR008271">
    <property type="entry name" value="Ser/Thr_kinase_AS"/>
</dbReference>
<evidence type="ECO:0000313" key="10">
    <source>
        <dbReference type="Proteomes" id="UP000028058"/>
    </source>
</evidence>
<dbReference type="InterPro" id="IPR000719">
    <property type="entry name" value="Prot_kinase_dom"/>
</dbReference>
<keyword evidence="2 5" id="KW-0547">Nucleotide-binding</keyword>
<evidence type="ECO:0000256" key="1">
    <source>
        <dbReference type="ARBA" id="ARBA00022679"/>
    </source>
</evidence>
<feature type="compositionally biased region" description="Gly residues" evidence="6">
    <location>
        <begin position="370"/>
        <end position="385"/>
    </location>
</feature>
<evidence type="ECO:0000313" key="9">
    <source>
        <dbReference type="EMBL" id="RKM91200.1"/>
    </source>
</evidence>
<proteinExistence type="predicted"/>
<dbReference type="SMART" id="SM00220">
    <property type="entry name" value="S_TKc"/>
    <property type="match status" value="1"/>
</dbReference>
<keyword evidence="7" id="KW-0472">Membrane</keyword>
<keyword evidence="4 5" id="KW-0067">ATP-binding</keyword>